<comment type="similarity">
    <text evidence="2 5">Belongs to the prokaryotic/mitochondrial release factor family.</text>
</comment>
<keyword evidence="3 5" id="KW-0488">Methylation</keyword>
<evidence type="ECO:0000256" key="4">
    <source>
        <dbReference type="ARBA" id="ARBA00022917"/>
    </source>
</evidence>
<dbReference type="Gene3D" id="3.30.70.1660">
    <property type="match status" value="1"/>
</dbReference>
<keyword evidence="5" id="KW-0963">Cytoplasm</keyword>
<organism evidence="9 10">
    <name type="scientific">Candidatus Kuenenbacteria bacterium CG10_big_fil_rev_8_21_14_0_10_36_11</name>
    <dbReference type="NCBI Taxonomy" id="1974618"/>
    <lineage>
        <taxon>Bacteria</taxon>
        <taxon>Candidatus Kueneniibacteriota</taxon>
    </lineage>
</organism>
<dbReference type="SMART" id="SM00937">
    <property type="entry name" value="PCRF"/>
    <property type="match status" value="1"/>
</dbReference>
<evidence type="ECO:0000256" key="1">
    <source>
        <dbReference type="ARBA" id="ARBA00002986"/>
    </source>
</evidence>
<dbReference type="PANTHER" id="PTHR43804:SF7">
    <property type="entry name" value="LD18447P"/>
    <property type="match status" value="1"/>
</dbReference>
<comment type="PTM">
    <text evidence="5">Methylated by PrmC. Methylation increases the termination efficiency of RF1.</text>
</comment>
<comment type="subcellular location">
    <subcellularLocation>
        <location evidence="5">Cytoplasm</location>
    </subcellularLocation>
</comment>
<evidence type="ECO:0000259" key="8">
    <source>
        <dbReference type="SMART" id="SM00937"/>
    </source>
</evidence>
<keyword evidence="7" id="KW-0175">Coiled coil</keyword>
<dbReference type="GO" id="GO:0005737">
    <property type="term" value="C:cytoplasm"/>
    <property type="evidence" value="ECO:0007669"/>
    <property type="project" value="UniProtKB-SubCell"/>
</dbReference>
<sequence>MKKKYQQIKNRYAELEQAMQSPDILADQKRYGNLAKEFAALKEMLEKINLLEKMETDMKHNEAFLSESDEEIKKMAEKENKDLRIKIYDLRKEIEDYLLPKNSLDKKNVIVEIRAGTGGDESALFAAEMFRMYSRFAERKGWQIKILASNRIGIGGFKEIIFEINGQNVYGLMKYESGTHRVQRVPETEKAGRVHTSAVTVAVLPEAEEIEFEINPKDLKIDTFCAGGHGGQSVNTTYSAVRITHIPSGLAVSCQDERSQLQNREKAMQILRARLMAEEERKRLEALAKERKLQVGTGDRSEKIRTYNFPQDRVTDHRIKQSWHNITAIMDGGIGEIIEELKKADV</sequence>
<dbReference type="PANTHER" id="PTHR43804">
    <property type="entry name" value="LD18447P"/>
    <property type="match status" value="1"/>
</dbReference>
<evidence type="ECO:0000313" key="10">
    <source>
        <dbReference type="Proteomes" id="UP000231464"/>
    </source>
</evidence>
<dbReference type="FunFam" id="3.30.70.1660:FF:000002">
    <property type="entry name" value="Peptide chain release factor 1"/>
    <property type="match status" value="1"/>
</dbReference>
<comment type="caution">
    <text evidence="9">The sequence shown here is derived from an EMBL/GenBank/DDBJ whole genome shotgun (WGS) entry which is preliminary data.</text>
</comment>
<evidence type="ECO:0000313" key="9">
    <source>
        <dbReference type="EMBL" id="PIT89926.1"/>
    </source>
</evidence>
<gene>
    <name evidence="5" type="primary">prfA</name>
    <name evidence="9" type="ORF">COU23_01305</name>
</gene>
<evidence type="ECO:0000256" key="7">
    <source>
        <dbReference type="SAM" id="Coils"/>
    </source>
</evidence>
<dbReference type="HAMAP" id="MF_00093">
    <property type="entry name" value="Rel_fac_1"/>
    <property type="match status" value="1"/>
</dbReference>
<feature type="coiled-coil region" evidence="7">
    <location>
        <begin position="254"/>
        <end position="290"/>
    </location>
</feature>
<dbReference type="InterPro" id="IPR045853">
    <property type="entry name" value="Pep_chain_release_fac_I_sf"/>
</dbReference>
<evidence type="ECO:0000256" key="3">
    <source>
        <dbReference type="ARBA" id="ARBA00022481"/>
    </source>
</evidence>
<evidence type="ECO:0000256" key="6">
    <source>
        <dbReference type="NCBIfam" id="TIGR00019"/>
    </source>
</evidence>
<dbReference type="NCBIfam" id="TIGR00019">
    <property type="entry name" value="prfA"/>
    <property type="match status" value="1"/>
</dbReference>
<dbReference type="Pfam" id="PF03462">
    <property type="entry name" value="PCRF"/>
    <property type="match status" value="1"/>
</dbReference>
<dbReference type="Pfam" id="PF00472">
    <property type="entry name" value="RF-1"/>
    <property type="match status" value="1"/>
</dbReference>
<dbReference type="Gene3D" id="3.30.160.20">
    <property type="match status" value="1"/>
</dbReference>
<keyword evidence="4 5" id="KW-0648">Protein biosynthesis</keyword>
<dbReference type="GO" id="GO:0016149">
    <property type="term" value="F:translation release factor activity, codon specific"/>
    <property type="evidence" value="ECO:0007669"/>
    <property type="project" value="UniProtKB-UniRule"/>
</dbReference>
<evidence type="ECO:0000256" key="2">
    <source>
        <dbReference type="ARBA" id="ARBA00010835"/>
    </source>
</evidence>
<reference evidence="10" key="1">
    <citation type="submission" date="2017-09" db="EMBL/GenBank/DDBJ databases">
        <title>Depth-based differentiation of microbial function through sediment-hosted aquifers and enrichment of novel symbionts in the deep terrestrial subsurface.</title>
        <authorList>
            <person name="Probst A.J."/>
            <person name="Ladd B."/>
            <person name="Jarett J.K."/>
            <person name="Geller-Mcgrath D.E."/>
            <person name="Sieber C.M.K."/>
            <person name="Emerson J.B."/>
            <person name="Anantharaman K."/>
            <person name="Thomas B.C."/>
            <person name="Malmstrom R."/>
            <person name="Stieglmeier M."/>
            <person name="Klingl A."/>
            <person name="Woyke T."/>
            <person name="Ryan C.M."/>
            <person name="Banfield J.F."/>
        </authorList>
    </citation>
    <scope>NUCLEOTIDE SEQUENCE [LARGE SCALE GENOMIC DNA]</scope>
</reference>
<dbReference type="InterPro" id="IPR000352">
    <property type="entry name" value="Pep_chain_release_fac_I"/>
</dbReference>
<dbReference type="InterPro" id="IPR004373">
    <property type="entry name" value="RF-1"/>
</dbReference>
<dbReference type="SUPFAM" id="SSF75620">
    <property type="entry name" value="Release factor"/>
    <property type="match status" value="1"/>
</dbReference>
<dbReference type="Proteomes" id="UP000231464">
    <property type="component" value="Unassembled WGS sequence"/>
</dbReference>
<feature type="domain" description="Peptide chain release factor" evidence="8">
    <location>
        <begin position="62"/>
        <end position="176"/>
    </location>
</feature>
<dbReference type="InterPro" id="IPR005139">
    <property type="entry name" value="PCRF"/>
</dbReference>
<proteinExistence type="inferred from homology"/>
<dbReference type="NCBIfam" id="NF001859">
    <property type="entry name" value="PRK00591.1"/>
    <property type="match status" value="1"/>
</dbReference>
<comment type="function">
    <text evidence="1 5">Peptide chain release factor 1 directs the termination of translation in response to the peptide chain termination codons UAG and UAA.</text>
</comment>
<name>A0A2M6WAX1_9BACT</name>
<dbReference type="AlphaFoldDB" id="A0A2M6WAX1"/>
<accession>A0A2M6WAX1</accession>
<dbReference type="FunFam" id="3.30.160.20:FF:000004">
    <property type="entry name" value="Peptide chain release factor 1"/>
    <property type="match status" value="1"/>
</dbReference>
<evidence type="ECO:0000256" key="5">
    <source>
        <dbReference type="HAMAP-Rule" id="MF_00093"/>
    </source>
</evidence>
<dbReference type="EMBL" id="PFBP01000020">
    <property type="protein sequence ID" value="PIT89926.1"/>
    <property type="molecule type" value="Genomic_DNA"/>
</dbReference>
<protein>
    <recommendedName>
        <fullName evidence="5 6">Peptide chain release factor 1</fullName>
        <shortName evidence="5">RF-1</shortName>
    </recommendedName>
</protein>
<dbReference type="InterPro" id="IPR050057">
    <property type="entry name" value="Prokaryotic/Mito_RF"/>
</dbReference>
<feature type="modified residue" description="N5-methylglutamine" evidence="5">
    <location>
        <position position="232"/>
    </location>
</feature>
<dbReference type="Gene3D" id="6.10.140.1950">
    <property type="match status" value="1"/>
</dbReference>